<reference evidence="7 8" key="1">
    <citation type="journal article" date="2015" name="Genome Biol. Evol.">
        <title>Comparative Genomics of Listeria Sensu Lato: Genus-Wide Differences in Evolutionary Dynamics and the Progressive Gain of Complex, Potentially Pathogenicity-Related Traits through Lateral Gene Transfer.</title>
        <authorList>
            <person name="Chiara M."/>
            <person name="Caruso M."/>
            <person name="D'Erchia A.M."/>
            <person name="Manzari C."/>
            <person name="Fraccalvieri R."/>
            <person name="Goffredo E."/>
            <person name="Latorre L."/>
            <person name="Miccolupo A."/>
            <person name="Padalino I."/>
            <person name="Santagada G."/>
            <person name="Chiocco D."/>
            <person name="Pesole G."/>
            <person name="Horner D.S."/>
            <person name="Parisi A."/>
        </authorList>
    </citation>
    <scope>NUCLEOTIDE SEQUENCE [LARGE SCALE GENOMIC DNA]</scope>
    <source>
        <strain evidence="7 8">1991</strain>
    </source>
</reference>
<protein>
    <submittedName>
        <fullName evidence="7">Magnesium transporter CorA family protein</fullName>
    </submittedName>
</protein>
<evidence type="ECO:0000256" key="1">
    <source>
        <dbReference type="ARBA" id="ARBA00004141"/>
    </source>
</evidence>
<comment type="caution">
    <text evidence="7">The sequence shown here is derived from an EMBL/GenBank/DDBJ whole genome shotgun (WGS) entry which is preliminary data.</text>
</comment>
<keyword evidence="4 6" id="KW-1133">Transmembrane helix</keyword>
<dbReference type="InterPro" id="IPR002523">
    <property type="entry name" value="MgTranspt_CorA/ZnTranspt_ZntB"/>
</dbReference>
<accession>A0A0J8GG17</accession>
<dbReference type="SUPFAM" id="SSF144083">
    <property type="entry name" value="Magnesium transport protein CorA, transmembrane region"/>
    <property type="match status" value="1"/>
</dbReference>
<name>A0A0J8GG17_9LIST</name>
<dbReference type="Pfam" id="PF01544">
    <property type="entry name" value="CorA"/>
    <property type="match status" value="1"/>
</dbReference>
<evidence type="ECO:0000313" key="8">
    <source>
        <dbReference type="Proteomes" id="UP000052258"/>
    </source>
</evidence>
<dbReference type="AlphaFoldDB" id="A0A0J8GG17"/>
<evidence type="ECO:0000256" key="3">
    <source>
        <dbReference type="ARBA" id="ARBA00022692"/>
    </source>
</evidence>
<dbReference type="Gene3D" id="1.20.58.340">
    <property type="entry name" value="Magnesium transport protein CorA, transmembrane region"/>
    <property type="match status" value="2"/>
</dbReference>
<dbReference type="Gene3D" id="3.30.460.20">
    <property type="entry name" value="CorA soluble domain-like"/>
    <property type="match status" value="1"/>
</dbReference>
<dbReference type="GO" id="GO:0046873">
    <property type="term" value="F:metal ion transmembrane transporter activity"/>
    <property type="evidence" value="ECO:0007669"/>
    <property type="project" value="InterPro"/>
</dbReference>
<sequence>MENGGFEMIEVFGTDKKHAMKKLQDVQDGCWIKITSPTQTEIEDISNRFHIPKHYFHDALDEEERSRIELKRGDTDRSHSLVIVDCPYETIDEMGYTMYETIPIGIILVEKVFITISLREVPVLTSIIQKPLDTYDTSLHTRFLLQILYAVSYFYLNYLNKLIRLMNKLEGKIKQSMKNEQLYAFMAIQKSLVFFATALQSNKAILDKMQDVEHFMQNEANHDLLRDVVIENKQAIAMTDTYTQIISGMSDIFSSVISNNLNMVMKFLTSFTIILSLPTIVGSIYGMNVSLPFAHEAHAFSGIMIFTIILTLIVTVIFWRKKYF</sequence>
<feature type="transmembrane region" description="Helical" evidence="6">
    <location>
        <begin position="143"/>
        <end position="159"/>
    </location>
</feature>
<evidence type="ECO:0000256" key="4">
    <source>
        <dbReference type="ARBA" id="ARBA00022989"/>
    </source>
</evidence>
<dbReference type="CDD" id="cd12827">
    <property type="entry name" value="EcCorA_ZntB-like_u2"/>
    <property type="match status" value="1"/>
</dbReference>
<evidence type="ECO:0000313" key="7">
    <source>
        <dbReference type="EMBL" id="KMT59683.1"/>
    </source>
</evidence>
<dbReference type="GO" id="GO:0016020">
    <property type="term" value="C:membrane"/>
    <property type="evidence" value="ECO:0007669"/>
    <property type="project" value="UniProtKB-SubCell"/>
</dbReference>
<dbReference type="PANTHER" id="PTHR47891">
    <property type="entry name" value="TRANSPORTER-RELATED"/>
    <property type="match status" value="1"/>
</dbReference>
<dbReference type="PANTHER" id="PTHR47891:SF2">
    <property type="entry name" value="MAGNESIUM AND COBALT TRANSPORTER"/>
    <property type="match status" value="1"/>
</dbReference>
<evidence type="ECO:0000256" key="2">
    <source>
        <dbReference type="ARBA" id="ARBA00009765"/>
    </source>
</evidence>
<comment type="similarity">
    <text evidence="2">Belongs to the CorA metal ion transporter (MIT) (TC 1.A.35) family.</text>
</comment>
<keyword evidence="5 6" id="KW-0472">Membrane</keyword>
<dbReference type="EMBL" id="AZHO01000014">
    <property type="protein sequence ID" value="KMT59683.1"/>
    <property type="molecule type" value="Genomic_DNA"/>
</dbReference>
<evidence type="ECO:0000256" key="6">
    <source>
        <dbReference type="SAM" id="Phobius"/>
    </source>
</evidence>
<keyword evidence="3 6" id="KW-0812">Transmembrane</keyword>
<evidence type="ECO:0000256" key="5">
    <source>
        <dbReference type="ARBA" id="ARBA00023136"/>
    </source>
</evidence>
<dbReference type="PATRIC" id="fig|1430899.3.peg.1408"/>
<proteinExistence type="inferred from homology"/>
<dbReference type="InterPro" id="IPR047199">
    <property type="entry name" value="CorA-like"/>
</dbReference>
<feature type="transmembrane region" description="Helical" evidence="6">
    <location>
        <begin position="267"/>
        <end position="287"/>
    </location>
</feature>
<dbReference type="InterPro" id="IPR045861">
    <property type="entry name" value="CorA_cytoplasmic_dom"/>
</dbReference>
<keyword evidence="8" id="KW-1185">Reference proteome</keyword>
<comment type="subcellular location">
    <subcellularLocation>
        <location evidence="1">Membrane</location>
        <topology evidence="1">Multi-pass membrane protein</topology>
    </subcellularLocation>
</comment>
<feature type="transmembrane region" description="Helical" evidence="6">
    <location>
        <begin position="299"/>
        <end position="319"/>
    </location>
</feature>
<organism evidence="7 8">
    <name type="scientific">Listeria fleischmannii 1991</name>
    <dbReference type="NCBI Taxonomy" id="1430899"/>
    <lineage>
        <taxon>Bacteria</taxon>
        <taxon>Bacillati</taxon>
        <taxon>Bacillota</taxon>
        <taxon>Bacilli</taxon>
        <taxon>Bacillales</taxon>
        <taxon>Listeriaceae</taxon>
        <taxon>Listeria</taxon>
    </lineage>
</organism>
<dbReference type="SUPFAM" id="SSF143865">
    <property type="entry name" value="CorA soluble domain-like"/>
    <property type="match status" value="1"/>
</dbReference>
<gene>
    <name evidence="7" type="ORF">X560_1212</name>
</gene>
<dbReference type="InterPro" id="IPR045863">
    <property type="entry name" value="CorA_TM1_TM2"/>
</dbReference>
<dbReference type="Proteomes" id="UP000052258">
    <property type="component" value="Unassembled WGS sequence"/>
</dbReference>